<dbReference type="EMBL" id="JBEDUW010000002">
    <property type="protein sequence ID" value="KAK9945909.1"/>
    <property type="molecule type" value="Genomic_DNA"/>
</dbReference>
<feature type="compositionally biased region" description="Polar residues" evidence="1">
    <location>
        <begin position="287"/>
        <end position="301"/>
    </location>
</feature>
<reference evidence="2 3" key="1">
    <citation type="journal article" date="2023" name="G3 (Bethesda)">
        <title>A chromosome-length genome assembly and annotation of blackberry (Rubus argutus, cv. 'Hillquist').</title>
        <authorList>
            <person name="Bruna T."/>
            <person name="Aryal R."/>
            <person name="Dudchenko O."/>
            <person name="Sargent D.J."/>
            <person name="Mead D."/>
            <person name="Buti M."/>
            <person name="Cavallini A."/>
            <person name="Hytonen T."/>
            <person name="Andres J."/>
            <person name="Pham M."/>
            <person name="Weisz D."/>
            <person name="Mascagni F."/>
            <person name="Usai G."/>
            <person name="Natali L."/>
            <person name="Bassil N."/>
            <person name="Fernandez G.E."/>
            <person name="Lomsadze A."/>
            <person name="Armour M."/>
            <person name="Olukolu B."/>
            <person name="Poorten T."/>
            <person name="Britton C."/>
            <person name="Davik J."/>
            <person name="Ashrafi H."/>
            <person name="Aiden E.L."/>
            <person name="Borodovsky M."/>
            <person name="Worthington M."/>
        </authorList>
    </citation>
    <scope>NUCLEOTIDE SEQUENCE [LARGE SCALE GENOMIC DNA]</scope>
    <source>
        <strain evidence="2">PI 553951</strain>
    </source>
</reference>
<comment type="caution">
    <text evidence="2">The sequence shown here is derived from an EMBL/GenBank/DDBJ whole genome shotgun (WGS) entry which is preliminary data.</text>
</comment>
<accession>A0AAW1Y9Y4</accession>
<dbReference type="PANTHER" id="PTHR34194">
    <property type="entry name" value="F14J8.16 PROTEIN"/>
    <property type="match status" value="1"/>
</dbReference>
<feature type="compositionally biased region" description="Polar residues" evidence="1">
    <location>
        <begin position="267"/>
        <end position="279"/>
    </location>
</feature>
<organism evidence="2 3">
    <name type="scientific">Rubus argutus</name>
    <name type="common">Southern blackberry</name>
    <dbReference type="NCBI Taxonomy" id="59490"/>
    <lineage>
        <taxon>Eukaryota</taxon>
        <taxon>Viridiplantae</taxon>
        <taxon>Streptophyta</taxon>
        <taxon>Embryophyta</taxon>
        <taxon>Tracheophyta</taxon>
        <taxon>Spermatophyta</taxon>
        <taxon>Magnoliopsida</taxon>
        <taxon>eudicotyledons</taxon>
        <taxon>Gunneridae</taxon>
        <taxon>Pentapetalae</taxon>
        <taxon>rosids</taxon>
        <taxon>fabids</taxon>
        <taxon>Rosales</taxon>
        <taxon>Rosaceae</taxon>
        <taxon>Rosoideae</taxon>
        <taxon>Rosoideae incertae sedis</taxon>
        <taxon>Rubus</taxon>
    </lineage>
</organism>
<gene>
    <name evidence="2" type="ORF">M0R45_011399</name>
</gene>
<proteinExistence type="predicted"/>
<evidence type="ECO:0000313" key="2">
    <source>
        <dbReference type="EMBL" id="KAK9945909.1"/>
    </source>
</evidence>
<feature type="compositionally biased region" description="Basic residues" evidence="1">
    <location>
        <begin position="244"/>
        <end position="257"/>
    </location>
</feature>
<dbReference type="Proteomes" id="UP001457282">
    <property type="component" value="Unassembled WGS sequence"/>
</dbReference>
<keyword evidence="3" id="KW-1185">Reference proteome</keyword>
<evidence type="ECO:0000256" key="1">
    <source>
        <dbReference type="SAM" id="MobiDB-lite"/>
    </source>
</evidence>
<dbReference type="AlphaFoldDB" id="A0AAW1Y9Y4"/>
<dbReference type="PANTHER" id="PTHR34194:SF2">
    <property type="entry name" value="F14J8.16 PROTEIN"/>
    <property type="match status" value="1"/>
</dbReference>
<protein>
    <submittedName>
        <fullName evidence="2">Uncharacterized protein</fullName>
    </submittedName>
</protein>
<feature type="region of interest" description="Disordered" evidence="1">
    <location>
        <begin position="194"/>
        <end position="301"/>
    </location>
</feature>
<name>A0AAW1Y9Y4_RUBAR</name>
<evidence type="ECO:0000313" key="3">
    <source>
        <dbReference type="Proteomes" id="UP001457282"/>
    </source>
</evidence>
<sequence length="486" mass="55854">MGPASARKVINLEEVDDEVIDERTARRWRRRCIANGNPDCGRSTIKKSRKCNAEVENLMLDKDYEKYLCLIEDGGDRNEHSSDHHIDIRPSVDDRNVDSLNDGLDDDDMDPHYKLFWNNLREDGNSYALEMVQEDGSLKQIRYHQADGLPDELNLEIMPQLKEKTEIKNRATLETLVDAPKKKSLVVKRNLKLDTPEPVSDGTDVRSSKIPHIEVPSTPESSRSSPLKEKTQTRRTSRMVMKKDHPKKNSSKVKKHVKVEDADPRSGRTNGRSNKQPGSKNLWFSEGGSNSEAESDSNVTDDSYQEFLSRTKDDGKIVVFKPKNCEPIIYDADIESSSDSDVIVLDRDPHEGYRTPIKIDVDSRWGTDSHSQFRQGIMKDLKRPYDLEEYLNLLEDWSRQRPPTSHDRNLRNGKIKSYSLPGEFGRSYQEMYKDLAGKIDAATGNDRPKKLNLLRGFFYWLKNVTQEGSFKPWNDKACLRVLPEKR</sequence>